<evidence type="ECO:0000313" key="3">
    <source>
        <dbReference type="EMBL" id="MVT07603.1"/>
    </source>
</evidence>
<evidence type="ECO:0000259" key="2">
    <source>
        <dbReference type="Pfam" id="PF04389"/>
    </source>
</evidence>
<reference evidence="3 4" key="1">
    <citation type="submission" date="2019-12" db="EMBL/GenBank/DDBJ databases">
        <title>Chitinophaga sp. strain ysch24 (GDMCC 1.1355), whole genome shotgun sequence.</title>
        <authorList>
            <person name="Zhang X."/>
        </authorList>
    </citation>
    <scope>NUCLEOTIDE SEQUENCE [LARGE SCALE GENOMIC DNA]</scope>
    <source>
        <strain evidence="4">ysch24</strain>
    </source>
</reference>
<keyword evidence="1" id="KW-0732">Signal</keyword>
<name>A0A7K1TZS9_9BACT</name>
<dbReference type="RefSeq" id="WP_157304988.1">
    <property type="nucleotide sequence ID" value="NZ_WRXN01000001.1"/>
</dbReference>
<keyword evidence="3" id="KW-0378">Hydrolase</keyword>
<keyword evidence="4" id="KW-1185">Reference proteome</keyword>
<protein>
    <submittedName>
        <fullName evidence="3">M20/M25/M40 family metallo-hydrolase</fullName>
    </submittedName>
</protein>
<dbReference type="GO" id="GO:0008235">
    <property type="term" value="F:metalloexopeptidase activity"/>
    <property type="evidence" value="ECO:0007669"/>
    <property type="project" value="InterPro"/>
</dbReference>
<proteinExistence type="predicted"/>
<sequence>MKKPYFLLPVICLFTFTAQAQIKEAEVKRILSVLSADDMQGRMIFTPGIEKAAVFLEDEFKKAGLQPLDGAASYRQTFARYNIRSQKQQLTIGGKEEDGQRVMMMGVETHLEWNEKTPVEVKQLRDTDNFDAKLGELRGASRNTLVWVDGIHREKFETYYKSLHEGNSKRSRDSSAAVVLILKEGQESTPDVWGVKIDQEVVRMPLSNIAGMIKGSSKPDEYVIFSGHYDHIGILPPVAGDSIANGADDDASGVTAVLMLAKYFKQHPPARTLLFVAFTAEESGGYGSRYFSQQLNPEKIVAMFNIEMIGKESKFGQNSAFITGFERSDFGTILQKNLEKSVFRFHPDPYPEQQLFYRSDNATLARLGVPAHTISTTQIDKDERYHSVDDEMDSMDVKNIASIIQAIATSATSIVNGVDTPTRIDKEGVGRN</sequence>
<dbReference type="Gene3D" id="3.40.630.10">
    <property type="entry name" value="Zn peptidases"/>
    <property type="match status" value="1"/>
</dbReference>
<dbReference type="Proteomes" id="UP000461730">
    <property type="component" value="Unassembled WGS sequence"/>
</dbReference>
<evidence type="ECO:0000313" key="4">
    <source>
        <dbReference type="Proteomes" id="UP000461730"/>
    </source>
</evidence>
<dbReference type="SUPFAM" id="SSF53187">
    <property type="entry name" value="Zn-dependent exopeptidases"/>
    <property type="match status" value="1"/>
</dbReference>
<dbReference type="InterPro" id="IPR007484">
    <property type="entry name" value="Peptidase_M28"/>
</dbReference>
<dbReference type="InterPro" id="IPR045175">
    <property type="entry name" value="M28_fam"/>
</dbReference>
<dbReference type="PANTHER" id="PTHR12147:SF26">
    <property type="entry name" value="PEPTIDASE M28 DOMAIN-CONTAINING PROTEIN"/>
    <property type="match status" value="1"/>
</dbReference>
<comment type="caution">
    <text evidence="3">The sequence shown here is derived from an EMBL/GenBank/DDBJ whole genome shotgun (WGS) entry which is preliminary data.</text>
</comment>
<gene>
    <name evidence="3" type="ORF">GO493_04965</name>
</gene>
<dbReference type="GO" id="GO:0006508">
    <property type="term" value="P:proteolysis"/>
    <property type="evidence" value="ECO:0007669"/>
    <property type="project" value="InterPro"/>
</dbReference>
<accession>A0A7K1TZS9</accession>
<organism evidence="3 4">
    <name type="scientific">Chitinophaga tropicalis</name>
    <dbReference type="NCBI Taxonomy" id="2683588"/>
    <lineage>
        <taxon>Bacteria</taxon>
        <taxon>Pseudomonadati</taxon>
        <taxon>Bacteroidota</taxon>
        <taxon>Chitinophagia</taxon>
        <taxon>Chitinophagales</taxon>
        <taxon>Chitinophagaceae</taxon>
        <taxon>Chitinophaga</taxon>
    </lineage>
</organism>
<dbReference type="EMBL" id="WRXN01000001">
    <property type="protein sequence ID" value="MVT07603.1"/>
    <property type="molecule type" value="Genomic_DNA"/>
</dbReference>
<feature type="domain" description="Peptidase M28" evidence="2">
    <location>
        <begin position="208"/>
        <end position="409"/>
    </location>
</feature>
<dbReference type="Pfam" id="PF04389">
    <property type="entry name" value="Peptidase_M28"/>
    <property type="match status" value="1"/>
</dbReference>
<dbReference type="AlphaFoldDB" id="A0A7K1TZS9"/>
<dbReference type="PANTHER" id="PTHR12147">
    <property type="entry name" value="METALLOPEPTIDASE M28 FAMILY MEMBER"/>
    <property type="match status" value="1"/>
</dbReference>
<evidence type="ECO:0000256" key="1">
    <source>
        <dbReference type="SAM" id="SignalP"/>
    </source>
</evidence>
<feature type="signal peptide" evidence="1">
    <location>
        <begin position="1"/>
        <end position="20"/>
    </location>
</feature>
<feature type="chain" id="PRO_5029559108" evidence="1">
    <location>
        <begin position="21"/>
        <end position="432"/>
    </location>
</feature>